<proteinExistence type="predicted"/>
<dbReference type="PROSITE" id="PS50853">
    <property type="entry name" value="FN3"/>
    <property type="match status" value="1"/>
</dbReference>
<dbReference type="CDD" id="cd00063">
    <property type="entry name" value="FN3"/>
    <property type="match status" value="1"/>
</dbReference>
<reference evidence="2" key="1">
    <citation type="submission" date="2016-06" db="UniProtKB">
        <authorList>
            <consortium name="WormBaseParasite"/>
        </authorList>
    </citation>
    <scope>IDENTIFICATION</scope>
</reference>
<organism evidence="2">
    <name type="scientific">Gongylonema pulchrum</name>
    <dbReference type="NCBI Taxonomy" id="637853"/>
    <lineage>
        <taxon>Eukaryota</taxon>
        <taxon>Metazoa</taxon>
        <taxon>Ecdysozoa</taxon>
        <taxon>Nematoda</taxon>
        <taxon>Chromadorea</taxon>
        <taxon>Rhabditida</taxon>
        <taxon>Spirurina</taxon>
        <taxon>Spiruromorpha</taxon>
        <taxon>Spiruroidea</taxon>
        <taxon>Gongylonematidae</taxon>
        <taxon>Gongylonema</taxon>
    </lineage>
</organism>
<sequence>LQVHNVTSPHTEYGLEPDTEYTVYVQSHSAAGDSLMSTAEVFFTHPLISSFCPYGEPLYLPNGHRYYCGAGVRECPPGYDCVVAGTSETDTFCCSKTSDADLAKECCIEQGISTSCLSQCSNNSALTSECAEYGDVWVQCTSAGHDHTRCCAESGNSILFELL</sequence>
<accession>A0A183DBM4</accession>
<evidence type="ECO:0000313" key="2">
    <source>
        <dbReference type="WBParaSite" id="GPUH_0000612301-mRNA-1"/>
    </source>
</evidence>
<evidence type="ECO:0000259" key="1">
    <source>
        <dbReference type="PROSITE" id="PS50853"/>
    </source>
</evidence>
<protein>
    <submittedName>
        <fullName evidence="2">Fibronectin type-III domain-containing protein</fullName>
    </submittedName>
</protein>
<dbReference type="InterPro" id="IPR036116">
    <property type="entry name" value="FN3_sf"/>
</dbReference>
<dbReference type="InterPro" id="IPR003961">
    <property type="entry name" value="FN3_dom"/>
</dbReference>
<dbReference type="SUPFAM" id="SSF49265">
    <property type="entry name" value="Fibronectin type III"/>
    <property type="match status" value="1"/>
</dbReference>
<feature type="domain" description="Fibronectin type-III" evidence="1">
    <location>
        <begin position="1"/>
        <end position="47"/>
    </location>
</feature>
<dbReference type="WBParaSite" id="GPUH_0000612301-mRNA-1">
    <property type="protein sequence ID" value="GPUH_0000612301-mRNA-1"/>
    <property type="gene ID" value="GPUH_0000612301"/>
</dbReference>
<name>A0A183DBM4_9BILA</name>
<dbReference type="AlphaFoldDB" id="A0A183DBM4"/>